<keyword evidence="4 9" id="KW-0375">Hydrogen ion transport</keyword>
<evidence type="ECO:0000256" key="3">
    <source>
        <dbReference type="ARBA" id="ARBA00022741"/>
    </source>
</evidence>
<dbReference type="AlphaFoldDB" id="A0A8A7KEL2"/>
<dbReference type="InterPro" id="IPR000194">
    <property type="entry name" value="ATPase_F1/V1/A1_a/bsu_nucl-bd"/>
</dbReference>
<evidence type="ECO:0000313" key="15">
    <source>
        <dbReference type="Proteomes" id="UP000665020"/>
    </source>
</evidence>
<protein>
    <recommendedName>
        <fullName evidence="9">V-type ATP synthase alpha chain</fullName>
        <ecNumber evidence="9">7.1.2.2</ecNumber>
    </recommendedName>
    <alternativeName>
        <fullName evidence="9">V-ATPase subunit A</fullName>
    </alternativeName>
</protein>
<keyword evidence="7 9" id="KW-0406">Ion transport</keyword>
<dbReference type="CDD" id="cd18119">
    <property type="entry name" value="ATP-synt_V_A-type_alpha_N"/>
    <property type="match status" value="1"/>
</dbReference>
<evidence type="ECO:0000256" key="5">
    <source>
        <dbReference type="ARBA" id="ARBA00022840"/>
    </source>
</evidence>
<dbReference type="PANTHER" id="PTHR43607">
    <property type="entry name" value="V-TYPE PROTON ATPASE CATALYTIC SUBUNIT A"/>
    <property type="match status" value="1"/>
</dbReference>
<keyword evidence="15" id="KW-1185">Reference proteome</keyword>
<dbReference type="PANTHER" id="PTHR43607:SF1">
    <property type="entry name" value="H(+)-TRANSPORTING TWO-SECTOR ATPASE"/>
    <property type="match status" value="1"/>
</dbReference>
<feature type="binding site" evidence="9">
    <location>
        <begin position="234"/>
        <end position="241"/>
    </location>
    <ligand>
        <name>ATP</name>
        <dbReference type="ChEBI" id="CHEBI:30616"/>
    </ligand>
</feature>
<evidence type="ECO:0000259" key="10">
    <source>
        <dbReference type="Pfam" id="PF00006"/>
    </source>
</evidence>
<dbReference type="CDD" id="cd18111">
    <property type="entry name" value="ATP-synt_V_A-type_alpha_C"/>
    <property type="match status" value="1"/>
</dbReference>
<dbReference type="CDD" id="cd01134">
    <property type="entry name" value="V_A-ATPase_A"/>
    <property type="match status" value="1"/>
</dbReference>
<feature type="domain" description="ATP synthase A/B type C-terminal" evidence="13">
    <location>
        <begin position="444"/>
        <end position="545"/>
    </location>
</feature>
<evidence type="ECO:0000313" key="14">
    <source>
        <dbReference type="EMBL" id="QTL98108.1"/>
    </source>
</evidence>
<dbReference type="Pfam" id="PF22919">
    <property type="entry name" value="ATP-synt_VA_C"/>
    <property type="match status" value="1"/>
</dbReference>
<dbReference type="Gene3D" id="3.40.50.300">
    <property type="entry name" value="P-loop containing nucleotide triphosphate hydrolases"/>
    <property type="match status" value="1"/>
</dbReference>
<evidence type="ECO:0000256" key="8">
    <source>
        <dbReference type="ARBA" id="ARBA00023310"/>
    </source>
</evidence>
<dbReference type="InterPro" id="IPR055190">
    <property type="entry name" value="ATP-synt_VA_C"/>
</dbReference>
<dbReference type="GO" id="GO:0046933">
    <property type="term" value="F:proton-transporting ATP synthase activity, rotational mechanism"/>
    <property type="evidence" value="ECO:0007669"/>
    <property type="project" value="UniProtKB-UniRule"/>
</dbReference>
<evidence type="ECO:0000259" key="11">
    <source>
        <dbReference type="Pfam" id="PF02874"/>
    </source>
</evidence>
<evidence type="ECO:0000256" key="9">
    <source>
        <dbReference type="HAMAP-Rule" id="MF_00309"/>
    </source>
</evidence>
<dbReference type="InterPro" id="IPR004100">
    <property type="entry name" value="ATPase_F1/V1/A1_a/bsu_N"/>
</dbReference>
<comment type="function">
    <text evidence="9">Produces ATP from ADP in the presence of a proton gradient across the membrane. The V-type alpha chain is a catalytic subunit.</text>
</comment>
<gene>
    <name evidence="9" type="primary">atpA</name>
    <name evidence="14" type="ORF">GM661_09025</name>
</gene>
<dbReference type="SUPFAM" id="SSF50615">
    <property type="entry name" value="N-terminal domain of alpha and beta subunits of F1 ATP synthase"/>
    <property type="match status" value="1"/>
</dbReference>
<dbReference type="EC" id="7.1.2.2" evidence="9"/>
<dbReference type="InterPro" id="IPR022878">
    <property type="entry name" value="V-ATPase_asu"/>
</dbReference>
<accession>A0A8A7KEL2</accession>
<feature type="domain" description="ATPase F1/V1/A1 complex alpha/beta subunit nucleotide-binding" evidence="10">
    <location>
        <begin position="214"/>
        <end position="436"/>
    </location>
</feature>
<dbReference type="InterPro" id="IPR023366">
    <property type="entry name" value="ATP_synth_asu-like_sf"/>
</dbReference>
<dbReference type="Pfam" id="PF16886">
    <property type="entry name" value="ATP-synt_ab_Xtn"/>
    <property type="match status" value="1"/>
</dbReference>
<evidence type="ECO:0000259" key="13">
    <source>
        <dbReference type="Pfam" id="PF22919"/>
    </source>
</evidence>
<dbReference type="Gene3D" id="2.40.50.100">
    <property type="match status" value="1"/>
</dbReference>
<dbReference type="NCBIfam" id="NF003220">
    <property type="entry name" value="PRK04192.1"/>
    <property type="match status" value="1"/>
</dbReference>
<evidence type="ECO:0000256" key="1">
    <source>
        <dbReference type="ARBA" id="ARBA00008936"/>
    </source>
</evidence>
<keyword evidence="5 9" id="KW-0067">ATP-binding</keyword>
<dbReference type="InterPro" id="IPR036121">
    <property type="entry name" value="ATPase_F1/V1/A1_a/bsu_N_sf"/>
</dbReference>
<dbReference type="RefSeq" id="WP_230869687.1">
    <property type="nucleotide sequence ID" value="NZ_CP046640.1"/>
</dbReference>
<proteinExistence type="inferred from homology"/>
<comment type="similarity">
    <text evidence="1 9">Belongs to the ATPase alpha/beta chains family.</text>
</comment>
<dbReference type="InterPro" id="IPR031686">
    <property type="entry name" value="ATP-synth_a_Xtn"/>
</dbReference>
<keyword evidence="3 9" id="KW-0547">Nucleotide-binding</keyword>
<comment type="catalytic activity">
    <reaction evidence="9">
        <text>ATP + H2O + 4 H(+)(in) = ADP + phosphate + 5 H(+)(out)</text>
        <dbReference type="Rhea" id="RHEA:57720"/>
        <dbReference type="ChEBI" id="CHEBI:15377"/>
        <dbReference type="ChEBI" id="CHEBI:15378"/>
        <dbReference type="ChEBI" id="CHEBI:30616"/>
        <dbReference type="ChEBI" id="CHEBI:43474"/>
        <dbReference type="ChEBI" id="CHEBI:456216"/>
        <dbReference type="EC" id="7.1.2.2"/>
    </reaction>
</comment>
<dbReference type="GO" id="GO:0005524">
    <property type="term" value="F:ATP binding"/>
    <property type="evidence" value="ECO:0007669"/>
    <property type="project" value="UniProtKB-UniRule"/>
</dbReference>
<dbReference type="Pfam" id="PF00006">
    <property type="entry name" value="ATP-synt_ab"/>
    <property type="match status" value="1"/>
</dbReference>
<reference evidence="14" key="1">
    <citation type="submission" date="2019-12" db="EMBL/GenBank/DDBJ databases">
        <authorList>
            <person name="zhang j."/>
            <person name="sun C.M."/>
        </authorList>
    </citation>
    <scope>NUCLEOTIDE SEQUENCE</scope>
    <source>
        <strain evidence="14">NS-1</strain>
    </source>
</reference>
<dbReference type="GO" id="GO:0045259">
    <property type="term" value="C:proton-transporting ATP synthase complex"/>
    <property type="evidence" value="ECO:0007669"/>
    <property type="project" value="UniProtKB-ARBA"/>
</dbReference>
<name>A0A8A7KEL2_9FIRM</name>
<dbReference type="KEGG" id="ifn:GM661_09025"/>
<dbReference type="Gene3D" id="1.10.1140.10">
    <property type="entry name" value="Bovine Mitochondrial F1-atpase, Atp Synthase Beta Chain, Chain D, domain 3"/>
    <property type="match status" value="1"/>
</dbReference>
<dbReference type="InterPro" id="IPR024034">
    <property type="entry name" value="ATPase_F1/V1_b/a_C"/>
</dbReference>
<sequence>MKKQGEISYVNGPVIKASNMTGYLMRELVYVGESQLIGEIIELEGENATIQVYEETTGMKPGEPIYSTGRPLSVQLGPGIIGNIFDGIQRPLPDIAKKTGPFIARGTNVNSLDLEKEWDISLLVKPEDSLRPGQVVAELKETSVIVHKIMVPPGLKGVVKEVVPDGRYTVEQEIIKLEGENNERHSIKLYQEWPIRQPRPYYERISIGQPLLTGQRVFDTFFPLAKGGTAAIPGGFGAGKTMTQHQLAKWSDADLIIYVGCGERGNEMTDVLEEFPELEDPATGKSMMERTVLIANTSNMPVAAREASIYTGITLAEYYRDMGFNVALMADSTSRWAEALREISGRLEEMPAEEGFPAYLPTRLAEFYERAGYVKTLDQQREGSISLIGAVSPPGADFSEPVTQNTKRFVRCFWALDKSLASSRHFPAVSWLESYSEYLDDLKPWLQKNVSEDWLELRNRAMTLLKEEARLQEIVKLVGEDVLPDNQRLILEIARLIKVGFLQQNAFSKIDRYSTQEKQYWMLKIILYLYDQALPLIKKNIPVSKLKDEGLFSKIMKMKDSIPNDKIEEFKKLKDEIEGFYQEIWNNYQS</sequence>
<keyword evidence="8 9" id="KW-0066">ATP synthesis</keyword>
<dbReference type="GO" id="GO:0042777">
    <property type="term" value="P:proton motive force-driven plasma membrane ATP synthesis"/>
    <property type="evidence" value="ECO:0007669"/>
    <property type="project" value="UniProtKB-UniRule"/>
</dbReference>
<dbReference type="SUPFAM" id="SSF52540">
    <property type="entry name" value="P-loop containing nucleoside triphosphate hydrolases"/>
    <property type="match status" value="1"/>
</dbReference>
<dbReference type="SUPFAM" id="SSF47917">
    <property type="entry name" value="C-terminal domain of alpha and beta subunits of F1 ATP synthase"/>
    <property type="match status" value="1"/>
</dbReference>
<evidence type="ECO:0000256" key="7">
    <source>
        <dbReference type="ARBA" id="ARBA00023065"/>
    </source>
</evidence>
<organism evidence="14 15">
    <name type="scientific">Iocasia fonsfrigidae</name>
    <dbReference type="NCBI Taxonomy" id="2682810"/>
    <lineage>
        <taxon>Bacteria</taxon>
        <taxon>Bacillati</taxon>
        <taxon>Bacillota</taxon>
        <taxon>Clostridia</taxon>
        <taxon>Halanaerobiales</taxon>
        <taxon>Halanaerobiaceae</taxon>
        <taxon>Iocasia</taxon>
    </lineage>
</organism>
<dbReference type="FunFam" id="2.40.30.20:FF:000002">
    <property type="entry name" value="V-type proton ATPase catalytic subunit A"/>
    <property type="match status" value="1"/>
</dbReference>
<feature type="domain" description="ATPase F1/V1/A1 complex alpha/beta subunit N-terminal" evidence="11">
    <location>
        <begin position="7"/>
        <end position="69"/>
    </location>
</feature>
<keyword evidence="2 9" id="KW-0813">Transport</keyword>
<dbReference type="Proteomes" id="UP000665020">
    <property type="component" value="Chromosome"/>
</dbReference>
<evidence type="ECO:0000259" key="12">
    <source>
        <dbReference type="Pfam" id="PF16886"/>
    </source>
</evidence>
<dbReference type="Pfam" id="PF02874">
    <property type="entry name" value="ATP-synt_ab_N"/>
    <property type="match status" value="1"/>
</dbReference>
<evidence type="ECO:0000256" key="4">
    <source>
        <dbReference type="ARBA" id="ARBA00022781"/>
    </source>
</evidence>
<keyword evidence="6 9" id="KW-1278">Translocase</keyword>
<feature type="domain" description="ATPsynthase alpha/beta subunit barrel-sandwich" evidence="12">
    <location>
        <begin position="109"/>
        <end position="196"/>
    </location>
</feature>
<evidence type="ECO:0000256" key="6">
    <source>
        <dbReference type="ARBA" id="ARBA00022967"/>
    </source>
</evidence>
<dbReference type="Gene3D" id="2.40.30.20">
    <property type="match status" value="1"/>
</dbReference>
<dbReference type="HAMAP" id="MF_00309">
    <property type="entry name" value="ATP_synth_A_arch"/>
    <property type="match status" value="1"/>
</dbReference>
<evidence type="ECO:0000256" key="2">
    <source>
        <dbReference type="ARBA" id="ARBA00022448"/>
    </source>
</evidence>
<dbReference type="GO" id="GO:0046961">
    <property type="term" value="F:proton-transporting ATPase activity, rotational mechanism"/>
    <property type="evidence" value="ECO:0007669"/>
    <property type="project" value="InterPro"/>
</dbReference>
<dbReference type="InterPro" id="IPR027417">
    <property type="entry name" value="P-loop_NTPase"/>
</dbReference>
<dbReference type="EMBL" id="CP046640">
    <property type="protein sequence ID" value="QTL98108.1"/>
    <property type="molecule type" value="Genomic_DNA"/>
</dbReference>